<gene>
    <name evidence="4" type="ORF">MNOR_LOCUS15610</name>
</gene>
<evidence type="ECO:0000313" key="4">
    <source>
        <dbReference type="EMBL" id="CAL4096192.1"/>
    </source>
</evidence>
<sequence length="277" mass="30682">QGLSMLRSHAIFEKVVEFIQLEQNLRIVFNSLEGSYALCLLANLIHLADEEKDEAFPKLAFPKFNLVVSRLLEKCGEYVTTKQSSLTQWHPVLGWFSRPLDQHLNEAMPLVKGQLQLLWSGPIIRVMFTALRNLVKDQEAINESYGSPGGILSTGASGSLLKKALERKLSQGAAGGSLRSLNRGPQRKLGSPEVFTVAQVCSMYHTATSTLSQLRMDILTGLCYKSSLVWELWVVLLSLGNMCGLKSFLDLLAISTKATAPEFHLLVLFCDATTHFV</sequence>
<reference evidence="4 5" key="1">
    <citation type="submission" date="2024-05" db="EMBL/GenBank/DDBJ databases">
        <authorList>
            <person name="Wallberg A."/>
        </authorList>
    </citation>
    <scope>NUCLEOTIDE SEQUENCE [LARGE SCALE GENOMIC DNA]</scope>
</reference>
<dbReference type="GO" id="GO:0000209">
    <property type="term" value="P:protein polyubiquitination"/>
    <property type="evidence" value="ECO:0007669"/>
    <property type="project" value="InterPro"/>
</dbReference>
<dbReference type="PANTHER" id="PTHR45700:SF3">
    <property type="entry name" value="UBIQUITIN-PROTEIN LIGASE E3B"/>
    <property type="match status" value="1"/>
</dbReference>
<name>A0AAV2QUI9_MEGNR</name>
<keyword evidence="3" id="KW-0808">Transferase</keyword>
<evidence type="ECO:0000256" key="1">
    <source>
        <dbReference type="ARBA" id="ARBA00000885"/>
    </source>
</evidence>
<dbReference type="PANTHER" id="PTHR45700">
    <property type="entry name" value="UBIQUITIN-PROTEIN LIGASE E3C"/>
    <property type="match status" value="1"/>
</dbReference>
<dbReference type="EMBL" id="CAXKWB010009840">
    <property type="protein sequence ID" value="CAL4096192.1"/>
    <property type="molecule type" value="Genomic_DNA"/>
</dbReference>
<comment type="catalytic activity">
    <reaction evidence="1">
        <text>S-ubiquitinyl-[E2 ubiquitin-conjugating enzyme]-L-cysteine + [acceptor protein]-L-lysine = [E2 ubiquitin-conjugating enzyme]-L-cysteine + N(6)-ubiquitinyl-[acceptor protein]-L-lysine.</text>
        <dbReference type="EC" id="2.3.2.26"/>
    </reaction>
</comment>
<feature type="non-terminal residue" evidence="4">
    <location>
        <position position="1"/>
    </location>
</feature>
<dbReference type="AlphaFoldDB" id="A0AAV2QUI9"/>
<evidence type="ECO:0000256" key="2">
    <source>
        <dbReference type="ARBA" id="ARBA00012485"/>
    </source>
</evidence>
<dbReference type="Proteomes" id="UP001497623">
    <property type="component" value="Unassembled WGS sequence"/>
</dbReference>
<dbReference type="InterPro" id="IPR044611">
    <property type="entry name" value="E3A/B/C-like"/>
</dbReference>
<dbReference type="EC" id="2.3.2.26" evidence="2"/>
<keyword evidence="5" id="KW-1185">Reference proteome</keyword>
<organism evidence="4 5">
    <name type="scientific">Meganyctiphanes norvegica</name>
    <name type="common">Northern krill</name>
    <name type="synonym">Thysanopoda norvegica</name>
    <dbReference type="NCBI Taxonomy" id="48144"/>
    <lineage>
        <taxon>Eukaryota</taxon>
        <taxon>Metazoa</taxon>
        <taxon>Ecdysozoa</taxon>
        <taxon>Arthropoda</taxon>
        <taxon>Crustacea</taxon>
        <taxon>Multicrustacea</taxon>
        <taxon>Malacostraca</taxon>
        <taxon>Eumalacostraca</taxon>
        <taxon>Eucarida</taxon>
        <taxon>Euphausiacea</taxon>
        <taxon>Euphausiidae</taxon>
        <taxon>Meganyctiphanes</taxon>
    </lineage>
</organism>
<comment type="caution">
    <text evidence="4">The sequence shown here is derived from an EMBL/GenBank/DDBJ whole genome shotgun (WGS) entry which is preliminary data.</text>
</comment>
<proteinExistence type="predicted"/>
<feature type="non-terminal residue" evidence="4">
    <location>
        <position position="277"/>
    </location>
</feature>
<accession>A0AAV2QUI9</accession>
<protein>
    <recommendedName>
        <fullName evidence="2">HECT-type E3 ubiquitin transferase</fullName>
        <ecNumber evidence="2">2.3.2.26</ecNumber>
    </recommendedName>
</protein>
<dbReference type="GO" id="GO:0006511">
    <property type="term" value="P:ubiquitin-dependent protein catabolic process"/>
    <property type="evidence" value="ECO:0007669"/>
    <property type="project" value="TreeGrafter"/>
</dbReference>
<evidence type="ECO:0000313" key="5">
    <source>
        <dbReference type="Proteomes" id="UP001497623"/>
    </source>
</evidence>
<dbReference type="GO" id="GO:0061630">
    <property type="term" value="F:ubiquitin protein ligase activity"/>
    <property type="evidence" value="ECO:0007669"/>
    <property type="project" value="UniProtKB-EC"/>
</dbReference>
<evidence type="ECO:0000256" key="3">
    <source>
        <dbReference type="ARBA" id="ARBA00022679"/>
    </source>
</evidence>